<organism evidence="2 3">
    <name type="scientific">Lacticaseibacillus paracasei</name>
    <name type="common">Lactobacillus paracasei</name>
    <dbReference type="NCBI Taxonomy" id="1597"/>
    <lineage>
        <taxon>Bacteria</taxon>
        <taxon>Bacillati</taxon>
        <taxon>Bacillota</taxon>
        <taxon>Bacilli</taxon>
        <taxon>Lactobacillales</taxon>
        <taxon>Lactobacillaceae</taxon>
        <taxon>Lacticaseibacillus</taxon>
    </lineage>
</organism>
<evidence type="ECO:0000313" key="2">
    <source>
        <dbReference type="EMBL" id="RNE25814.1"/>
    </source>
</evidence>
<evidence type="ECO:0000259" key="1">
    <source>
        <dbReference type="Pfam" id="PF13340"/>
    </source>
</evidence>
<dbReference type="EMBL" id="LKGI01000118">
    <property type="protein sequence ID" value="RNE25814.1"/>
    <property type="molecule type" value="Genomic_DNA"/>
</dbReference>
<proteinExistence type="predicted"/>
<evidence type="ECO:0000313" key="3">
    <source>
        <dbReference type="Proteomes" id="UP000284123"/>
    </source>
</evidence>
<dbReference type="Pfam" id="PF13340">
    <property type="entry name" value="DUF4096"/>
    <property type="match status" value="1"/>
</dbReference>
<dbReference type="InterPro" id="IPR025161">
    <property type="entry name" value="IS402-like_dom"/>
</dbReference>
<reference evidence="2 3" key="1">
    <citation type="journal article" date="2018" name="Front. Microbiol.">
        <title>Conversion of Methionine to Cysteine in Lactobacillus paracasei Depends on the Highly Mobile cysK-ctl-cysE Gene Cluster.</title>
        <authorList>
            <person name="Wuthrich D."/>
            <person name="Irmler S."/>
            <person name="Berthoud H."/>
            <person name="Guggenbuhl B."/>
            <person name="Eugster E."/>
            <person name="Bruggmann R."/>
        </authorList>
    </citation>
    <scope>NUCLEOTIDE SEQUENCE [LARGE SCALE GENOMIC DNA]</scope>
    <source>
        <strain evidence="2 3">FAM6012</strain>
    </source>
</reference>
<feature type="domain" description="Insertion element IS402-like" evidence="1">
    <location>
        <begin position="24"/>
        <end position="51"/>
    </location>
</feature>
<accession>A0A8B3GRA1</accession>
<name>A0A8B3GRA1_LACPA</name>
<dbReference type="Proteomes" id="UP000284123">
    <property type="component" value="Unassembled WGS sequence"/>
</dbReference>
<protein>
    <recommendedName>
        <fullName evidence="1">Insertion element IS402-like domain-containing protein</fullName>
    </recommendedName>
</protein>
<comment type="caution">
    <text evidence="2">The sequence shown here is derived from an EMBL/GenBank/DDBJ whole genome shotgun (WGS) entry which is preliminary data.</text>
</comment>
<gene>
    <name evidence="2" type="ORF">FAM6012_02948</name>
</gene>
<dbReference type="AlphaFoldDB" id="A0A8B3GRA1"/>
<sequence length="92" mass="10950">MPDYPSNISRAQFALIQPDLENFRGCQWRELPHDFPEWHTVYRYYDMWRDKPDPTADSLLERLLKKLLLPIALHGAGCKLIPETTFKRAYNE</sequence>